<name>A0A2T2NQP6_CORCC</name>
<keyword evidence="1" id="KW-0175">Coiled coil</keyword>
<proteinExistence type="predicted"/>
<gene>
    <name evidence="3" type="ORF">BS50DRAFT_572668</name>
</gene>
<feature type="compositionally biased region" description="Polar residues" evidence="2">
    <location>
        <begin position="291"/>
        <end position="307"/>
    </location>
</feature>
<feature type="region of interest" description="Disordered" evidence="2">
    <location>
        <begin position="234"/>
        <end position="330"/>
    </location>
</feature>
<feature type="coiled-coil region" evidence="1">
    <location>
        <begin position="107"/>
        <end position="138"/>
    </location>
</feature>
<evidence type="ECO:0000256" key="2">
    <source>
        <dbReference type="SAM" id="MobiDB-lite"/>
    </source>
</evidence>
<reference evidence="3 4" key="1">
    <citation type="journal article" date="2018" name="Front. Microbiol.">
        <title>Genome-Wide Analysis of Corynespora cassiicola Leaf Fall Disease Putative Effectors.</title>
        <authorList>
            <person name="Lopez D."/>
            <person name="Ribeiro S."/>
            <person name="Label P."/>
            <person name="Fumanal B."/>
            <person name="Venisse J.S."/>
            <person name="Kohler A."/>
            <person name="de Oliveira R.R."/>
            <person name="Labutti K."/>
            <person name="Lipzen A."/>
            <person name="Lail K."/>
            <person name="Bauer D."/>
            <person name="Ohm R.A."/>
            <person name="Barry K.W."/>
            <person name="Spatafora J."/>
            <person name="Grigoriev I.V."/>
            <person name="Martin F.M."/>
            <person name="Pujade-Renaud V."/>
        </authorList>
    </citation>
    <scope>NUCLEOTIDE SEQUENCE [LARGE SCALE GENOMIC DNA]</scope>
    <source>
        <strain evidence="3 4">Philippines</strain>
    </source>
</reference>
<dbReference type="InterPro" id="IPR051870">
    <property type="entry name" value="Elongin-A_domain"/>
</dbReference>
<dbReference type="GO" id="GO:0070449">
    <property type="term" value="C:elongin complex"/>
    <property type="evidence" value="ECO:0007669"/>
    <property type="project" value="InterPro"/>
</dbReference>
<dbReference type="GO" id="GO:0006368">
    <property type="term" value="P:transcription elongation by RNA polymerase II"/>
    <property type="evidence" value="ECO:0007669"/>
    <property type="project" value="InterPro"/>
</dbReference>
<evidence type="ECO:0000256" key="1">
    <source>
        <dbReference type="SAM" id="Coils"/>
    </source>
</evidence>
<keyword evidence="4" id="KW-1185">Reference proteome</keyword>
<evidence type="ECO:0008006" key="5">
    <source>
        <dbReference type="Google" id="ProtNLM"/>
    </source>
</evidence>
<dbReference type="Proteomes" id="UP000240883">
    <property type="component" value="Unassembled WGS sequence"/>
</dbReference>
<dbReference type="Pfam" id="PF06881">
    <property type="entry name" value="Elongin_A"/>
    <property type="match status" value="1"/>
</dbReference>
<organism evidence="3 4">
    <name type="scientific">Corynespora cassiicola Philippines</name>
    <dbReference type="NCBI Taxonomy" id="1448308"/>
    <lineage>
        <taxon>Eukaryota</taxon>
        <taxon>Fungi</taxon>
        <taxon>Dikarya</taxon>
        <taxon>Ascomycota</taxon>
        <taxon>Pezizomycotina</taxon>
        <taxon>Dothideomycetes</taxon>
        <taxon>Pleosporomycetidae</taxon>
        <taxon>Pleosporales</taxon>
        <taxon>Corynesporascaceae</taxon>
        <taxon>Corynespora</taxon>
    </lineage>
</organism>
<dbReference type="Gene3D" id="6.10.250.3180">
    <property type="match status" value="1"/>
</dbReference>
<protein>
    <recommendedName>
        <fullName evidence="5">Elongin-A</fullName>
    </recommendedName>
</protein>
<dbReference type="STRING" id="1448308.A0A2T2NQP6"/>
<dbReference type="OrthoDB" id="21513at2759"/>
<dbReference type="PANTHER" id="PTHR15141">
    <property type="entry name" value="TRANSCRIPTION ELONGATION FACTOR B POLYPEPTIDE 3"/>
    <property type="match status" value="1"/>
</dbReference>
<feature type="compositionally biased region" description="Gly residues" evidence="2">
    <location>
        <begin position="168"/>
        <end position="177"/>
    </location>
</feature>
<dbReference type="EMBL" id="KZ678134">
    <property type="protein sequence ID" value="PSN67586.1"/>
    <property type="molecule type" value="Genomic_DNA"/>
</dbReference>
<sequence length="330" mass="36759">MSRLATDGILDRLDDLPYTMPAPSLKELARTRLIQNVHMLTDIGDLPFHFLAPVLRHIQNPDQLMELEKNCPQIVGQTGDLWLRFIKRDIPDWEKKKHAPQNPDNWSRLYRKMVKDAEKEKEEQEAALRETMRALQKNRAGNQTSIIEANTRPGYDPAGRRRPPTFRTGGGGGGGSSWGTPGAPTKSGKAVFDKLRRGIFDQKQARPKATQMPAHLLAERKGIVRQAPARLVRMTEGEPKRMAISKGASASLAGGEAPPPMHRPRITTRPAPAPQQQNHTGAAAPKPSSLPAGQQFNVPKLQSQQAGSAGPQRKRVREEPSIFHQQKRRR</sequence>
<dbReference type="PANTHER" id="PTHR15141:SF76">
    <property type="entry name" value="TRANSCRIPTION ELONGATION FACTOR B POLYPEPTIDE 3"/>
    <property type="match status" value="1"/>
</dbReference>
<dbReference type="InterPro" id="IPR010684">
    <property type="entry name" value="RNA_pol_II_trans_fac_SIII_A"/>
</dbReference>
<feature type="region of interest" description="Disordered" evidence="2">
    <location>
        <begin position="149"/>
        <end position="188"/>
    </location>
</feature>
<dbReference type="AlphaFoldDB" id="A0A2T2NQP6"/>
<evidence type="ECO:0000313" key="4">
    <source>
        <dbReference type="Proteomes" id="UP000240883"/>
    </source>
</evidence>
<accession>A0A2T2NQP6</accession>
<evidence type="ECO:0000313" key="3">
    <source>
        <dbReference type="EMBL" id="PSN67586.1"/>
    </source>
</evidence>